<dbReference type="FunFam" id="1.10.520.10:FF:000002">
    <property type="entry name" value="Catalase-peroxidase"/>
    <property type="match status" value="1"/>
</dbReference>
<feature type="binding site" description="axial binding residue" evidence="10">
    <location>
        <position position="264"/>
    </location>
    <ligand>
        <name>heme b</name>
        <dbReference type="ChEBI" id="CHEBI:60344"/>
    </ligand>
    <ligandPart>
        <name>Fe</name>
        <dbReference type="ChEBI" id="CHEBI:18248"/>
    </ligandPart>
</feature>
<feature type="domain" description="Plant heme peroxidase family profile" evidence="13">
    <location>
        <begin position="129"/>
        <end position="423"/>
    </location>
</feature>
<evidence type="ECO:0000256" key="7">
    <source>
        <dbReference type="ARBA" id="ARBA00049145"/>
    </source>
</evidence>
<evidence type="ECO:0000313" key="14">
    <source>
        <dbReference type="EMBL" id="QKE25500.1"/>
    </source>
</evidence>
<comment type="function">
    <text evidence="10">Bifunctional enzyme with both catalase and broad-spectrum peroxidase activity.</text>
</comment>
<keyword evidence="2 10" id="KW-0349">Heme</keyword>
<dbReference type="RefSeq" id="WP_129096263.1">
    <property type="nucleotide sequence ID" value="NZ_CBCSAE010000001.1"/>
</dbReference>
<evidence type="ECO:0000256" key="1">
    <source>
        <dbReference type="ARBA" id="ARBA00022559"/>
    </source>
</evidence>
<name>A0AAE7B3U7_9BACT</name>
<evidence type="ECO:0000256" key="12">
    <source>
        <dbReference type="SAM" id="MobiDB-lite"/>
    </source>
</evidence>
<dbReference type="FunFam" id="1.10.420.10:FF:000004">
    <property type="entry name" value="Catalase-peroxidase"/>
    <property type="match status" value="1"/>
</dbReference>
<keyword evidence="1 10" id="KW-0575">Peroxidase</keyword>
<evidence type="ECO:0000256" key="4">
    <source>
        <dbReference type="ARBA" id="ARBA00023002"/>
    </source>
</evidence>
<comment type="similarity">
    <text evidence="9 10 11">Belongs to the peroxidase family. Peroxidase/catalase subfamily.</text>
</comment>
<keyword evidence="5 10" id="KW-0408">Iron</keyword>
<feature type="cross-link" description="Tryptophyl-tyrosyl-methioninium (Tyr-Met) (with Trp-95)" evidence="10">
    <location>
        <begin position="223"/>
        <end position="249"/>
    </location>
</feature>
<evidence type="ECO:0000256" key="11">
    <source>
        <dbReference type="RuleBase" id="RU003451"/>
    </source>
</evidence>
<dbReference type="NCBIfam" id="NF011635">
    <property type="entry name" value="PRK15061.1"/>
    <property type="match status" value="1"/>
</dbReference>
<evidence type="ECO:0000256" key="9">
    <source>
        <dbReference type="ARBA" id="ARBA00060838"/>
    </source>
</evidence>
<dbReference type="CDD" id="cd00649">
    <property type="entry name" value="catalase_peroxidase_1"/>
    <property type="match status" value="1"/>
</dbReference>
<dbReference type="PRINTS" id="PR00458">
    <property type="entry name" value="PEROXIDASE"/>
</dbReference>
<dbReference type="InterPro" id="IPR000763">
    <property type="entry name" value="Catalase_peroxidase"/>
</dbReference>
<comment type="catalytic activity">
    <reaction evidence="7 10 11">
        <text>2 H2O2 = O2 + 2 H2O</text>
        <dbReference type="Rhea" id="RHEA:20309"/>
        <dbReference type="ChEBI" id="CHEBI:15377"/>
        <dbReference type="ChEBI" id="CHEBI:15379"/>
        <dbReference type="ChEBI" id="CHEBI:16240"/>
        <dbReference type="EC" id="1.11.1.21"/>
    </reaction>
</comment>
<feature type="site" description="Transition state stabilizer" evidence="10">
    <location>
        <position position="92"/>
    </location>
</feature>
<dbReference type="EMBL" id="CP030944">
    <property type="protein sequence ID" value="QKE25500.1"/>
    <property type="molecule type" value="Genomic_DNA"/>
</dbReference>
<dbReference type="InterPro" id="IPR019794">
    <property type="entry name" value="Peroxidases_AS"/>
</dbReference>
<accession>A0AAE7B3U7</accession>
<evidence type="ECO:0000256" key="10">
    <source>
        <dbReference type="HAMAP-Rule" id="MF_01961"/>
    </source>
</evidence>
<gene>
    <name evidence="10" type="primary">katG</name>
    <name evidence="14" type="ORF">AAQM_0735</name>
</gene>
<keyword evidence="4 10" id="KW-0560">Oxidoreductase</keyword>
<dbReference type="EC" id="1.11.1.21" evidence="10 11"/>
<organism evidence="14 15">
    <name type="scientific">Arcobacter aquimarinus</name>
    <dbReference type="NCBI Taxonomy" id="1315211"/>
    <lineage>
        <taxon>Bacteria</taxon>
        <taxon>Pseudomonadati</taxon>
        <taxon>Campylobacterota</taxon>
        <taxon>Epsilonproteobacteria</taxon>
        <taxon>Campylobacterales</taxon>
        <taxon>Arcobacteraceae</taxon>
        <taxon>Arcobacter</taxon>
    </lineage>
</organism>
<keyword evidence="15" id="KW-1185">Reference proteome</keyword>
<dbReference type="AlphaFoldDB" id="A0AAE7B3U7"/>
<keyword evidence="6 10" id="KW-0376">Hydrogen peroxide</keyword>
<evidence type="ECO:0000256" key="5">
    <source>
        <dbReference type="ARBA" id="ARBA00023004"/>
    </source>
</evidence>
<dbReference type="Proteomes" id="UP000502065">
    <property type="component" value="Chromosome"/>
</dbReference>
<dbReference type="HAMAP" id="MF_01961">
    <property type="entry name" value="Catal_peroxid"/>
    <property type="match status" value="1"/>
</dbReference>
<dbReference type="Pfam" id="PF00141">
    <property type="entry name" value="peroxidase"/>
    <property type="match status" value="2"/>
</dbReference>
<dbReference type="CDD" id="cd08200">
    <property type="entry name" value="catalase_peroxidase_2"/>
    <property type="match status" value="1"/>
</dbReference>
<dbReference type="PANTHER" id="PTHR30555:SF0">
    <property type="entry name" value="CATALASE-PEROXIDASE"/>
    <property type="match status" value="1"/>
</dbReference>
<dbReference type="Gene3D" id="1.10.420.10">
    <property type="entry name" value="Peroxidase, domain 2"/>
    <property type="match status" value="2"/>
</dbReference>
<dbReference type="Gene3D" id="1.10.520.10">
    <property type="match status" value="2"/>
</dbReference>
<sequence>MAGKCPMGFGSSNPMARNGGTSNKDWWPNQLNLKILSQHSNKVNPLGEDFDYAKEFAKLDYDALKADLTALMTDSQEWWPADYGHYGPLFIRMAWHSAGTYRTADGRGGASTGSQRLAPLNSWPDNANLDKARRLLWPIKQKYGNKISWADLMILAGNVAIESMGLKTFGFSGGRVDVWEPEEDIYWGKEAEWLATSDKENSRYQGERDLENPLAAVQMGLIYVNPEGPDGEPDPIKSGIDIRETFKRMAMDDEETVALTAGGHTFGKCHGAGDAANVGAEPEAEGLVAQGLGWLSKFLSGKGDDTITSGIEGSWTANPTRWDNEYFDILLGYEWELVKSPAGAWQWQPINPKEEHLAPAAHNPNKKVTTIMTTADMAMKMDPIYGEISKRFHKNPDQFADAFARAWFKLTHRDLGPKSKYMGPEVPNEELIWQDPIPAVNYEMIDENDIKTLKDKLLASSLGVSKLVSLAWASASTYRDSDKRGGANGARIALEPQRSWESNSSLDLDESLKVLETIKDEFNSSNSSKKVSLADLIVLGGTAAVQKAALDAGFEIEVPFTAGRADATQELTDVESFGYLEPMADGFRNYQKTKYTVSTEELLIDKAQLLTLTIPEMTALVGGMRVLGTNHENSDLGVFTSNVGVLSNDFFVNLLDMNNVWYPTTPSEDSFVGKDRQSGSIKYSASRVDLLFGSNSQLRAVAEVYAQEDSKEKFVQDFVNAWTKVMNLDRFDIQK</sequence>
<feature type="active site" description="Proton acceptor" evidence="10">
    <location>
        <position position="96"/>
    </location>
</feature>
<feature type="domain" description="Plant heme peroxidase family profile" evidence="13">
    <location>
        <begin position="475"/>
        <end position="735"/>
    </location>
</feature>
<comment type="PTM">
    <text evidence="10">Formation of the three residue Trp-Tyr-Met cross-link is important for the catalase, but not the peroxidase activity of the enzyme.</text>
</comment>
<dbReference type="GO" id="GO:0004096">
    <property type="term" value="F:catalase activity"/>
    <property type="evidence" value="ECO:0007669"/>
    <property type="project" value="UniProtKB-UniRule"/>
</dbReference>
<feature type="region of interest" description="Disordered" evidence="12">
    <location>
        <begin position="1"/>
        <end position="23"/>
    </location>
</feature>
<dbReference type="PRINTS" id="PR00460">
    <property type="entry name" value="BPEROXIDASE"/>
</dbReference>
<dbReference type="InterPro" id="IPR002016">
    <property type="entry name" value="Haem_peroxidase"/>
</dbReference>
<dbReference type="SUPFAM" id="SSF48113">
    <property type="entry name" value="Heme-dependent peroxidases"/>
    <property type="match status" value="2"/>
</dbReference>
<dbReference type="InterPro" id="IPR010255">
    <property type="entry name" value="Haem_peroxidase_sf"/>
</dbReference>
<comment type="caution">
    <text evidence="10">Lacks conserved residue(s) required for the propagation of feature annotation.</text>
</comment>
<evidence type="ECO:0000256" key="2">
    <source>
        <dbReference type="ARBA" id="ARBA00022617"/>
    </source>
</evidence>
<comment type="cofactor">
    <cofactor evidence="10">
        <name>heme b</name>
        <dbReference type="ChEBI" id="CHEBI:60344"/>
    </cofactor>
    <text evidence="10">Binds 1 heme b (iron(II)-protoporphyrin IX) group per dimer.</text>
</comment>
<evidence type="ECO:0000256" key="8">
    <source>
        <dbReference type="ARBA" id="ARBA00051651"/>
    </source>
</evidence>
<protein>
    <recommendedName>
        <fullName evidence="10 11">Catalase-peroxidase</fullName>
        <shortName evidence="10">CP</shortName>
        <ecNumber evidence="10 11">1.11.1.21</ecNumber>
    </recommendedName>
    <alternativeName>
        <fullName evidence="10">Peroxidase/catalase</fullName>
    </alternativeName>
</protein>
<dbReference type="PANTHER" id="PTHR30555">
    <property type="entry name" value="HYDROPEROXIDASE I, BIFUNCTIONAL CATALASE-PEROXIDASE"/>
    <property type="match status" value="1"/>
</dbReference>
<evidence type="ECO:0000256" key="3">
    <source>
        <dbReference type="ARBA" id="ARBA00022723"/>
    </source>
</evidence>
<proteinExistence type="inferred from homology"/>
<dbReference type="PROSITE" id="PS50873">
    <property type="entry name" value="PEROXIDASE_4"/>
    <property type="match status" value="2"/>
</dbReference>
<evidence type="ECO:0000313" key="15">
    <source>
        <dbReference type="Proteomes" id="UP000502065"/>
    </source>
</evidence>
<comment type="subunit">
    <text evidence="10">Homodimer or homotetramer.</text>
</comment>
<evidence type="ECO:0000259" key="13">
    <source>
        <dbReference type="PROSITE" id="PS50873"/>
    </source>
</evidence>
<dbReference type="KEGG" id="aaqi:AAQM_0735"/>
<dbReference type="GO" id="GO:0070301">
    <property type="term" value="P:cellular response to hydrogen peroxide"/>
    <property type="evidence" value="ECO:0007669"/>
    <property type="project" value="TreeGrafter"/>
</dbReference>
<dbReference type="GO" id="GO:0046872">
    <property type="term" value="F:metal ion binding"/>
    <property type="evidence" value="ECO:0007669"/>
    <property type="project" value="UniProtKB-KW"/>
</dbReference>
<reference evidence="14 15" key="1">
    <citation type="submission" date="2018-07" db="EMBL/GenBank/DDBJ databases">
        <title>Identification of phenol metabolism pathways in Arcobacter.</title>
        <authorList>
            <person name="Miller W.G."/>
            <person name="Yee E."/>
            <person name="Bono J.L."/>
        </authorList>
    </citation>
    <scope>NUCLEOTIDE SEQUENCE [LARGE SCALE GENOMIC DNA]</scope>
    <source>
        <strain evidence="14 15">W63</strain>
    </source>
</reference>
<keyword evidence="3 10" id="KW-0479">Metal-binding</keyword>
<dbReference type="GO" id="GO:0005829">
    <property type="term" value="C:cytosol"/>
    <property type="evidence" value="ECO:0007669"/>
    <property type="project" value="TreeGrafter"/>
</dbReference>
<dbReference type="GO" id="GO:0042744">
    <property type="term" value="P:hydrogen peroxide catabolic process"/>
    <property type="evidence" value="ECO:0007669"/>
    <property type="project" value="UniProtKB-KW"/>
</dbReference>
<dbReference type="PROSITE" id="PS00436">
    <property type="entry name" value="PEROXIDASE_2"/>
    <property type="match status" value="1"/>
</dbReference>
<evidence type="ECO:0000256" key="6">
    <source>
        <dbReference type="ARBA" id="ARBA00023324"/>
    </source>
</evidence>
<comment type="catalytic activity">
    <reaction evidence="8 10 11">
        <text>H2O2 + AH2 = A + 2 H2O</text>
        <dbReference type="Rhea" id="RHEA:30275"/>
        <dbReference type="ChEBI" id="CHEBI:13193"/>
        <dbReference type="ChEBI" id="CHEBI:15377"/>
        <dbReference type="ChEBI" id="CHEBI:16240"/>
        <dbReference type="ChEBI" id="CHEBI:17499"/>
        <dbReference type="EC" id="1.11.1.21"/>
    </reaction>
</comment>
<dbReference type="GO" id="GO:0020037">
    <property type="term" value="F:heme binding"/>
    <property type="evidence" value="ECO:0007669"/>
    <property type="project" value="InterPro"/>
</dbReference>
<feature type="compositionally biased region" description="Polar residues" evidence="12">
    <location>
        <begin position="10"/>
        <end position="23"/>
    </location>
</feature>
<dbReference type="NCBIfam" id="TIGR00198">
    <property type="entry name" value="cat_per_HPI"/>
    <property type="match status" value="1"/>
</dbReference>